<dbReference type="Pfam" id="PF05712">
    <property type="entry name" value="MRG"/>
    <property type="match status" value="1"/>
</dbReference>
<evidence type="ECO:0000313" key="8">
    <source>
        <dbReference type="EnsemblMetazoa" id="XP_020904177.1"/>
    </source>
</evidence>
<dbReference type="InterPro" id="IPR053820">
    <property type="entry name" value="MSL3_chromo-like"/>
</dbReference>
<dbReference type="AlphaFoldDB" id="A0A913XH63"/>
<evidence type="ECO:0000259" key="7">
    <source>
        <dbReference type="SMART" id="SM00298"/>
    </source>
</evidence>
<dbReference type="InterPro" id="IPR008676">
    <property type="entry name" value="MRG"/>
</dbReference>
<dbReference type="GO" id="GO:0005634">
    <property type="term" value="C:nucleus"/>
    <property type="evidence" value="ECO:0007669"/>
    <property type="project" value="UniProtKB-SubCell"/>
</dbReference>
<dbReference type="InterPro" id="IPR016197">
    <property type="entry name" value="Chromo-like_dom_sf"/>
</dbReference>
<evidence type="ECO:0000256" key="3">
    <source>
        <dbReference type="ARBA" id="ARBA00023015"/>
    </source>
</evidence>
<dbReference type="Gene3D" id="1.10.274.30">
    <property type="entry name" value="MRG domain"/>
    <property type="match status" value="1"/>
</dbReference>
<dbReference type="KEGG" id="epa:110242518"/>
<organism evidence="8 9">
    <name type="scientific">Exaiptasia diaphana</name>
    <name type="common">Tropical sea anemone</name>
    <name type="synonym">Aiptasia pulchella</name>
    <dbReference type="NCBI Taxonomy" id="2652724"/>
    <lineage>
        <taxon>Eukaryota</taxon>
        <taxon>Metazoa</taxon>
        <taxon>Cnidaria</taxon>
        <taxon>Anthozoa</taxon>
        <taxon>Hexacorallia</taxon>
        <taxon>Actiniaria</taxon>
        <taxon>Aiptasiidae</taxon>
        <taxon>Exaiptasia</taxon>
    </lineage>
</organism>
<feature type="region of interest" description="Disordered" evidence="6">
    <location>
        <begin position="104"/>
        <end position="130"/>
    </location>
</feature>
<dbReference type="InterPro" id="IPR038217">
    <property type="entry name" value="MRG_C_sf"/>
</dbReference>
<dbReference type="RefSeq" id="XP_020904177.1">
    <property type="nucleotide sequence ID" value="XM_021048518.2"/>
</dbReference>
<dbReference type="SUPFAM" id="SSF54160">
    <property type="entry name" value="Chromo domain-like"/>
    <property type="match status" value="1"/>
</dbReference>
<evidence type="ECO:0000256" key="5">
    <source>
        <dbReference type="ARBA" id="ARBA00023242"/>
    </source>
</evidence>
<dbReference type="GO" id="GO:0006325">
    <property type="term" value="P:chromatin organization"/>
    <property type="evidence" value="ECO:0007669"/>
    <property type="project" value="UniProtKB-KW"/>
</dbReference>
<dbReference type="EnsemblMetazoa" id="XM_021048518.2">
    <property type="protein sequence ID" value="XP_020904177.1"/>
    <property type="gene ID" value="LOC110242518"/>
</dbReference>
<dbReference type="InterPro" id="IPR000953">
    <property type="entry name" value="Chromo/chromo_shadow_dom"/>
</dbReference>
<feature type="region of interest" description="Disordered" evidence="6">
    <location>
        <begin position="239"/>
        <end position="307"/>
    </location>
</feature>
<sequence>MASAVRSIPTPKFSQGETVLCYEPDLTKSRVLYEAKVIEVDVTKDEKGKKVPEYFIHFNGWNKSWDRWVLEDQVLKNNDANKALKEKLHEQAFHFKKKRKQKVSATLSNKSDETASTCNAGKSDTEDIVDNPEQPKVEIEIPSQLKLKLEDDCYFIKRKKKLVQLPRSPCVDEVVDEYYKHYMEANPEASGHLVKELMDGLKIYFNFTLPTLLLYNFEREQFRSIMQITSDNDVTINKTENGKTEEKCSIVSSTTENAMASDVSTSPKEKEKRSLRRRPLRSNPVQAEQQTSQTNQTSIENTEQTEPINQTNITLLEDTQSASVSSTSSPDASIKLSIKRKAKELEEESETSVENTPVAASASCPASPTSITAALLPASCKTLPSKIYGPEHLLRLFVKLPGLLGRTDMPEVNLTALLDHIDLFLRYLVEKFNVLFPADVYQSFL</sequence>
<comment type="subcellular location">
    <subcellularLocation>
        <location evidence="1">Nucleus</location>
    </subcellularLocation>
</comment>
<name>A0A913XH63_EXADI</name>
<evidence type="ECO:0000256" key="6">
    <source>
        <dbReference type="SAM" id="MobiDB-lite"/>
    </source>
</evidence>
<feature type="compositionally biased region" description="Polar residues" evidence="6">
    <location>
        <begin position="250"/>
        <end position="265"/>
    </location>
</feature>
<dbReference type="Proteomes" id="UP000887567">
    <property type="component" value="Unplaced"/>
</dbReference>
<dbReference type="PANTHER" id="PTHR10880:SF15">
    <property type="entry name" value="MSL COMPLEX SUBUNIT 3"/>
    <property type="match status" value="1"/>
</dbReference>
<dbReference type="Gene3D" id="2.30.30.140">
    <property type="match status" value="1"/>
</dbReference>
<dbReference type="PROSITE" id="PS51640">
    <property type="entry name" value="MRG"/>
    <property type="match status" value="1"/>
</dbReference>
<evidence type="ECO:0000313" key="9">
    <source>
        <dbReference type="Proteomes" id="UP000887567"/>
    </source>
</evidence>
<evidence type="ECO:0000256" key="4">
    <source>
        <dbReference type="ARBA" id="ARBA00023163"/>
    </source>
</evidence>
<keyword evidence="4" id="KW-0804">Transcription</keyword>
<dbReference type="GO" id="GO:0006355">
    <property type="term" value="P:regulation of DNA-templated transcription"/>
    <property type="evidence" value="ECO:0007669"/>
    <property type="project" value="InterPro"/>
</dbReference>
<dbReference type="Pfam" id="PF22732">
    <property type="entry name" value="MSL3_chromo-like"/>
    <property type="match status" value="1"/>
</dbReference>
<dbReference type="GO" id="GO:0072487">
    <property type="term" value="C:MSL complex"/>
    <property type="evidence" value="ECO:0007669"/>
    <property type="project" value="TreeGrafter"/>
</dbReference>
<feature type="domain" description="Chromo" evidence="7">
    <location>
        <begin position="32"/>
        <end position="92"/>
    </location>
</feature>
<accession>A0A913XH63</accession>
<keyword evidence="3" id="KW-0805">Transcription regulation</keyword>
<keyword evidence="9" id="KW-1185">Reference proteome</keyword>
<dbReference type="InterPro" id="IPR026541">
    <property type="entry name" value="MRG_dom"/>
</dbReference>
<dbReference type="OMA" id="DTEYAHL"/>
<proteinExistence type="predicted"/>
<protein>
    <recommendedName>
        <fullName evidence="7">Chromo domain-containing protein</fullName>
    </recommendedName>
</protein>
<dbReference type="FunFam" id="2.30.30.140:FF:000149">
    <property type="entry name" value="WGS project CABT00000000 data, contig 2.3"/>
    <property type="match status" value="1"/>
</dbReference>
<dbReference type="GO" id="GO:0035267">
    <property type="term" value="C:NuA4 histone acetyltransferase complex"/>
    <property type="evidence" value="ECO:0007669"/>
    <property type="project" value="TreeGrafter"/>
</dbReference>
<reference evidence="8" key="1">
    <citation type="submission" date="2022-11" db="UniProtKB">
        <authorList>
            <consortium name="EnsemblMetazoa"/>
        </authorList>
    </citation>
    <scope>IDENTIFICATION</scope>
</reference>
<feature type="compositionally biased region" description="Polar residues" evidence="6">
    <location>
        <begin position="104"/>
        <end position="122"/>
    </location>
</feature>
<dbReference type="SMART" id="SM00298">
    <property type="entry name" value="CHROMO"/>
    <property type="match status" value="1"/>
</dbReference>
<dbReference type="GeneID" id="110242518"/>
<keyword evidence="5" id="KW-0539">Nucleus</keyword>
<evidence type="ECO:0000256" key="1">
    <source>
        <dbReference type="ARBA" id="ARBA00004123"/>
    </source>
</evidence>
<keyword evidence="2" id="KW-0156">Chromatin regulator</keyword>
<dbReference type="PANTHER" id="PTHR10880">
    <property type="entry name" value="MORTALITY FACTOR 4-LIKE PROTEIN"/>
    <property type="match status" value="1"/>
</dbReference>
<evidence type="ECO:0000256" key="2">
    <source>
        <dbReference type="ARBA" id="ARBA00022853"/>
    </source>
</evidence>
<feature type="compositionally biased region" description="Polar residues" evidence="6">
    <location>
        <begin position="283"/>
        <end position="307"/>
    </location>
</feature>
<dbReference type="OrthoDB" id="10044771at2759"/>